<keyword evidence="6" id="KW-0720">Serine protease</keyword>
<evidence type="ECO:0000256" key="4">
    <source>
        <dbReference type="ARBA" id="ARBA00022729"/>
    </source>
</evidence>
<evidence type="ECO:0000313" key="11">
    <source>
        <dbReference type="EMBL" id="EDW33249.1"/>
    </source>
</evidence>
<dbReference type="InterPro" id="IPR043504">
    <property type="entry name" value="Peptidase_S1_PA_chymotrypsin"/>
</dbReference>
<keyword evidence="2" id="KW-0964">Secreted</keyword>
<dbReference type="PhylomeDB" id="B4H632"/>
<keyword evidence="7" id="KW-1015">Disulfide bond</keyword>
<dbReference type="AlphaFoldDB" id="B4H632"/>
<dbReference type="InterPro" id="IPR033116">
    <property type="entry name" value="TRYPSIN_SER"/>
</dbReference>
<dbReference type="OMA" id="HETRCCA"/>
<dbReference type="EMBL" id="CH479212">
    <property type="protein sequence ID" value="EDW33249.1"/>
    <property type="molecule type" value="Genomic_DNA"/>
</dbReference>
<protein>
    <recommendedName>
        <fullName evidence="9">trypsin</fullName>
        <ecNumber evidence="9">3.4.21.4</ecNumber>
    </recommendedName>
</protein>
<dbReference type="EC" id="3.4.21.4" evidence="9"/>
<dbReference type="MEROPS" id="S01.B18"/>
<keyword evidence="12" id="KW-1185">Reference proteome</keyword>
<dbReference type="GO" id="GO:0004252">
    <property type="term" value="F:serine-type endopeptidase activity"/>
    <property type="evidence" value="ECO:0007669"/>
    <property type="project" value="UniProtKB-EC"/>
</dbReference>
<evidence type="ECO:0000259" key="10">
    <source>
        <dbReference type="Pfam" id="PF00089"/>
    </source>
</evidence>
<name>B4H632_DROPE</name>
<evidence type="ECO:0000256" key="1">
    <source>
        <dbReference type="ARBA" id="ARBA00004239"/>
    </source>
</evidence>
<dbReference type="InterPro" id="IPR009003">
    <property type="entry name" value="Peptidase_S1_PA"/>
</dbReference>
<dbReference type="PANTHER" id="PTHR24276">
    <property type="entry name" value="POLYSERASE-RELATED"/>
    <property type="match status" value="1"/>
</dbReference>
<keyword evidence="3" id="KW-0645">Protease</keyword>
<proteinExistence type="predicted"/>
<evidence type="ECO:0000313" key="12">
    <source>
        <dbReference type="Proteomes" id="UP000008744"/>
    </source>
</evidence>
<dbReference type="InterPro" id="IPR001254">
    <property type="entry name" value="Trypsin_dom"/>
</dbReference>
<organism evidence="12">
    <name type="scientific">Drosophila persimilis</name>
    <name type="common">Fruit fly</name>
    <dbReference type="NCBI Taxonomy" id="7234"/>
    <lineage>
        <taxon>Eukaryota</taxon>
        <taxon>Metazoa</taxon>
        <taxon>Ecdysozoa</taxon>
        <taxon>Arthropoda</taxon>
        <taxon>Hexapoda</taxon>
        <taxon>Insecta</taxon>
        <taxon>Pterygota</taxon>
        <taxon>Neoptera</taxon>
        <taxon>Endopterygota</taxon>
        <taxon>Diptera</taxon>
        <taxon>Brachycera</taxon>
        <taxon>Muscomorpha</taxon>
        <taxon>Ephydroidea</taxon>
        <taxon>Drosophilidae</taxon>
        <taxon>Drosophila</taxon>
        <taxon>Sophophora</taxon>
    </lineage>
</organism>
<evidence type="ECO:0000256" key="2">
    <source>
        <dbReference type="ARBA" id="ARBA00022525"/>
    </source>
</evidence>
<keyword evidence="4" id="KW-0732">Signal</keyword>
<dbReference type="Pfam" id="PF00089">
    <property type="entry name" value="Trypsin"/>
    <property type="match status" value="1"/>
</dbReference>
<evidence type="ECO:0000256" key="8">
    <source>
        <dbReference type="ARBA" id="ARBA00036320"/>
    </source>
</evidence>
<accession>B4H632</accession>
<evidence type="ECO:0000256" key="9">
    <source>
        <dbReference type="ARBA" id="ARBA00038868"/>
    </source>
</evidence>
<dbReference type="HOGENOM" id="CLU_2429401_0_0_1"/>
<evidence type="ECO:0000256" key="3">
    <source>
        <dbReference type="ARBA" id="ARBA00022670"/>
    </source>
</evidence>
<evidence type="ECO:0000256" key="6">
    <source>
        <dbReference type="ARBA" id="ARBA00022825"/>
    </source>
</evidence>
<evidence type="ECO:0000256" key="5">
    <source>
        <dbReference type="ARBA" id="ARBA00022801"/>
    </source>
</evidence>
<gene>
    <name evidence="11" type="primary">Dper\GL24575</name>
    <name evidence="11" type="ORF">Dper_GL24575</name>
</gene>
<dbReference type="SMR" id="B4H632"/>
<keyword evidence="5" id="KW-0378">Hydrolase</keyword>
<comment type="subcellular location">
    <subcellularLocation>
        <location evidence="1">Secreted</location>
        <location evidence="1">Extracellular space</location>
    </subcellularLocation>
</comment>
<dbReference type="PANTHER" id="PTHR24276:SF91">
    <property type="entry name" value="AT26814P-RELATED"/>
    <property type="match status" value="1"/>
</dbReference>
<dbReference type="SUPFAM" id="SSF50494">
    <property type="entry name" value="Trypsin-like serine proteases"/>
    <property type="match status" value="1"/>
</dbReference>
<evidence type="ECO:0000256" key="7">
    <source>
        <dbReference type="ARBA" id="ARBA00023157"/>
    </source>
</evidence>
<dbReference type="Gene3D" id="2.40.10.10">
    <property type="entry name" value="Trypsin-like serine proteases"/>
    <property type="match status" value="1"/>
</dbReference>
<reference evidence="11 12" key="1">
    <citation type="journal article" date="2007" name="Nature">
        <title>Evolution of genes and genomes on the Drosophila phylogeny.</title>
        <authorList>
            <consortium name="Drosophila 12 Genomes Consortium"/>
            <person name="Clark A.G."/>
            <person name="Eisen M.B."/>
            <person name="Smith D.R."/>
            <person name="Bergman C.M."/>
            <person name="Oliver B."/>
            <person name="Markow T.A."/>
            <person name="Kaufman T.C."/>
            <person name="Kellis M."/>
            <person name="Gelbart W."/>
            <person name="Iyer V.N."/>
            <person name="Pollard D.A."/>
            <person name="Sackton T.B."/>
            <person name="Larracuente A.M."/>
            <person name="Singh N.D."/>
            <person name="Abad J.P."/>
            <person name="Abt D.N."/>
            <person name="Adryan B."/>
            <person name="Aguade M."/>
            <person name="Akashi H."/>
            <person name="Anderson W.W."/>
            <person name="Aquadro C.F."/>
            <person name="Ardell D.H."/>
            <person name="Arguello R."/>
            <person name="Artieri C.G."/>
            <person name="Barbash D.A."/>
            <person name="Barker D."/>
            <person name="Barsanti P."/>
            <person name="Batterham P."/>
            <person name="Batzoglou S."/>
            <person name="Begun D."/>
            <person name="Bhutkar A."/>
            <person name="Blanco E."/>
            <person name="Bosak S.A."/>
            <person name="Bradley R.K."/>
            <person name="Brand A.D."/>
            <person name="Brent M.R."/>
            <person name="Brooks A.N."/>
            <person name="Brown R.H."/>
            <person name="Butlin R.K."/>
            <person name="Caggese C."/>
            <person name="Calvi B.R."/>
            <person name="Bernardo de Carvalho A."/>
            <person name="Caspi A."/>
            <person name="Castrezana S."/>
            <person name="Celniker S.E."/>
            <person name="Chang J.L."/>
            <person name="Chapple C."/>
            <person name="Chatterji S."/>
            <person name="Chinwalla A."/>
            <person name="Civetta A."/>
            <person name="Clifton S.W."/>
            <person name="Comeron J.M."/>
            <person name="Costello J.C."/>
            <person name="Coyne J.A."/>
            <person name="Daub J."/>
            <person name="David R.G."/>
            <person name="Delcher A.L."/>
            <person name="Delehaunty K."/>
            <person name="Do C.B."/>
            <person name="Ebling H."/>
            <person name="Edwards K."/>
            <person name="Eickbush T."/>
            <person name="Evans J.D."/>
            <person name="Filipski A."/>
            <person name="Findeiss S."/>
            <person name="Freyhult E."/>
            <person name="Fulton L."/>
            <person name="Fulton R."/>
            <person name="Garcia A.C."/>
            <person name="Gardiner A."/>
            <person name="Garfield D.A."/>
            <person name="Garvin B.E."/>
            <person name="Gibson G."/>
            <person name="Gilbert D."/>
            <person name="Gnerre S."/>
            <person name="Godfrey J."/>
            <person name="Good R."/>
            <person name="Gotea V."/>
            <person name="Gravely B."/>
            <person name="Greenberg A.J."/>
            <person name="Griffiths-Jones S."/>
            <person name="Gross S."/>
            <person name="Guigo R."/>
            <person name="Gustafson E.A."/>
            <person name="Haerty W."/>
            <person name="Hahn M.W."/>
            <person name="Halligan D.L."/>
            <person name="Halpern A.L."/>
            <person name="Halter G.M."/>
            <person name="Han M.V."/>
            <person name="Heger A."/>
            <person name="Hillier L."/>
            <person name="Hinrichs A.S."/>
            <person name="Holmes I."/>
            <person name="Hoskins R.A."/>
            <person name="Hubisz M.J."/>
            <person name="Hultmark D."/>
            <person name="Huntley M.A."/>
            <person name="Jaffe D.B."/>
            <person name="Jagadeeshan S."/>
            <person name="Jeck W.R."/>
            <person name="Johnson J."/>
            <person name="Jones C.D."/>
            <person name="Jordan W.C."/>
            <person name="Karpen G.H."/>
            <person name="Kataoka E."/>
            <person name="Keightley P.D."/>
            <person name="Kheradpour P."/>
            <person name="Kirkness E.F."/>
            <person name="Koerich L.B."/>
            <person name="Kristiansen K."/>
            <person name="Kudrna D."/>
            <person name="Kulathinal R.J."/>
            <person name="Kumar S."/>
            <person name="Kwok R."/>
            <person name="Lander E."/>
            <person name="Langley C.H."/>
            <person name="Lapoint R."/>
            <person name="Lazzaro B.P."/>
            <person name="Lee S.J."/>
            <person name="Levesque L."/>
            <person name="Li R."/>
            <person name="Lin C.F."/>
            <person name="Lin M.F."/>
            <person name="Lindblad-Toh K."/>
            <person name="Llopart A."/>
            <person name="Long M."/>
            <person name="Low L."/>
            <person name="Lozovsky E."/>
            <person name="Lu J."/>
            <person name="Luo M."/>
            <person name="Machado C.A."/>
            <person name="Makalowski W."/>
            <person name="Marzo M."/>
            <person name="Matsuda M."/>
            <person name="Matzkin L."/>
            <person name="McAllister B."/>
            <person name="McBride C.S."/>
            <person name="McKernan B."/>
            <person name="McKernan K."/>
            <person name="Mendez-Lago M."/>
            <person name="Minx P."/>
            <person name="Mollenhauer M.U."/>
            <person name="Montooth K."/>
            <person name="Mount S.M."/>
            <person name="Mu X."/>
            <person name="Myers E."/>
            <person name="Negre B."/>
            <person name="Newfeld S."/>
            <person name="Nielsen R."/>
            <person name="Noor M.A."/>
            <person name="O'Grady P."/>
            <person name="Pachter L."/>
            <person name="Papaceit M."/>
            <person name="Parisi M.J."/>
            <person name="Parisi M."/>
            <person name="Parts L."/>
            <person name="Pedersen J.S."/>
            <person name="Pesole G."/>
            <person name="Phillippy A.M."/>
            <person name="Ponting C.P."/>
            <person name="Pop M."/>
            <person name="Porcelli D."/>
            <person name="Powell J.R."/>
            <person name="Prohaska S."/>
            <person name="Pruitt K."/>
            <person name="Puig M."/>
            <person name="Quesneville H."/>
            <person name="Ram K.R."/>
            <person name="Rand D."/>
            <person name="Rasmussen M.D."/>
            <person name="Reed L.K."/>
            <person name="Reenan R."/>
            <person name="Reily A."/>
            <person name="Remington K.A."/>
            <person name="Rieger T.T."/>
            <person name="Ritchie M.G."/>
            <person name="Robin C."/>
            <person name="Rogers Y.H."/>
            <person name="Rohde C."/>
            <person name="Rozas J."/>
            <person name="Rubenfield M.J."/>
            <person name="Ruiz A."/>
            <person name="Russo S."/>
            <person name="Salzberg S.L."/>
            <person name="Sanchez-Gracia A."/>
            <person name="Saranga D.J."/>
            <person name="Sato H."/>
            <person name="Schaeffer S.W."/>
            <person name="Schatz M.C."/>
            <person name="Schlenke T."/>
            <person name="Schwartz R."/>
            <person name="Segarra C."/>
            <person name="Singh R.S."/>
            <person name="Sirot L."/>
            <person name="Sirota M."/>
            <person name="Sisneros N.B."/>
            <person name="Smith C.D."/>
            <person name="Smith T.F."/>
            <person name="Spieth J."/>
            <person name="Stage D.E."/>
            <person name="Stark A."/>
            <person name="Stephan W."/>
            <person name="Strausberg R.L."/>
            <person name="Strempel S."/>
            <person name="Sturgill D."/>
            <person name="Sutton G."/>
            <person name="Sutton G.G."/>
            <person name="Tao W."/>
            <person name="Teichmann S."/>
            <person name="Tobari Y.N."/>
            <person name="Tomimura Y."/>
            <person name="Tsolas J.M."/>
            <person name="Valente V.L."/>
            <person name="Venter E."/>
            <person name="Venter J.C."/>
            <person name="Vicario S."/>
            <person name="Vieira F.G."/>
            <person name="Vilella A.J."/>
            <person name="Villasante A."/>
            <person name="Walenz B."/>
            <person name="Wang J."/>
            <person name="Wasserman M."/>
            <person name="Watts T."/>
            <person name="Wilson D."/>
            <person name="Wilson R.K."/>
            <person name="Wing R.A."/>
            <person name="Wolfner M.F."/>
            <person name="Wong A."/>
            <person name="Wong G.K."/>
            <person name="Wu C.I."/>
            <person name="Wu G."/>
            <person name="Yamamoto D."/>
            <person name="Yang H.P."/>
            <person name="Yang S.P."/>
            <person name="Yorke J.A."/>
            <person name="Yoshida K."/>
            <person name="Zdobnov E."/>
            <person name="Zhang P."/>
            <person name="Zhang Y."/>
            <person name="Zimin A.V."/>
            <person name="Baldwin J."/>
            <person name="Abdouelleil A."/>
            <person name="Abdulkadir J."/>
            <person name="Abebe A."/>
            <person name="Abera B."/>
            <person name="Abreu J."/>
            <person name="Acer S.C."/>
            <person name="Aftuck L."/>
            <person name="Alexander A."/>
            <person name="An P."/>
            <person name="Anderson E."/>
            <person name="Anderson S."/>
            <person name="Arachi H."/>
            <person name="Azer M."/>
            <person name="Bachantsang P."/>
            <person name="Barry A."/>
            <person name="Bayul T."/>
            <person name="Berlin A."/>
            <person name="Bessette D."/>
            <person name="Bloom T."/>
            <person name="Blye J."/>
            <person name="Boguslavskiy L."/>
            <person name="Bonnet C."/>
            <person name="Boukhgalter B."/>
            <person name="Bourzgui I."/>
            <person name="Brown A."/>
            <person name="Cahill P."/>
            <person name="Channer S."/>
            <person name="Cheshatsang Y."/>
            <person name="Chuda L."/>
            <person name="Citroen M."/>
            <person name="Collymore A."/>
            <person name="Cooke P."/>
            <person name="Costello M."/>
            <person name="D'Aco K."/>
            <person name="Daza R."/>
            <person name="De Haan G."/>
            <person name="DeGray S."/>
            <person name="DeMaso C."/>
            <person name="Dhargay N."/>
            <person name="Dooley K."/>
            <person name="Dooley E."/>
            <person name="Doricent M."/>
            <person name="Dorje P."/>
            <person name="Dorjee K."/>
            <person name="Dupes A."/>
            <person name="Elong R."/>
            <person name="Falk J."/>
            <person name="Farina A."/>
            <person name="Faro S."/>
            <person name="Ferguson D."/>
            <person name="Fisher S."/>
            <person name="Foley C.D."/>
            <person name="Franke A."/>
            <person name="Friedrich D."/>
            <person name="Gadbois L."/>
            <person name="Gearin G."/>
            <person name="Gearin C.R."/>
            <person name="Giannoukos G."/>
            <person name="Goode T."/>
            <person name="Graham J."/>
            <person name="Grandbois E."/>
            <person name="Grewal S."/>
            <person name="Gyaltsen K."/>
            <person name="Hafez N."/>
            <person name="Hagos B."/>
            <person name="Hall J."/>
            <person name="Henson C."/>
            <person name="Hollinger A."/>
            <person name="Honan T."/>
            <person name="Huard M.D."/>
            <person name="Hughes L."/>
            <person name="Hurhula B."/>
            <person name="Husby M.E."/>
            <person name="Kamat A."/>
            <person name="Kanga B."/>
            <person name="Kashin S."/>
            <person name="Khazanovich D."/>
            <person name="Kisner P."/>
            <person name="Lance K."/>
            <person name="Lara M."/>
            <person name="Lee W."/>
            <person name="Lennon N."/>
            <person name="Letendre F."/>
            <person name="LeVine R."/>
            <person name="Lipovsky A."/>
            <person name="Liu X."/>
            <person name="Liu J."/>
            <person name="Liu S."/>
            <person name="Lokyitsang T."/>
            <person name="Lokyitsang Y."/>
            <person name="Lubonja R."/>
            <person name="Lui A."/>
            <person name="MacDonald P."/>
            <person name="Magnisalis V."/>
            <person name="Maru K."/>
            <person name="Matthews C."/>
            <person name="McCusker W."/>
            <person name="McDonough S."/>
            <person name="Mehta T."/>
            <person name="Meldrim J."/>
            <person name="Meneus L."/>
            <person name="Mihai O."/>
            <person name="Mihalev A."/>
            <person name="Mihova T."/>
            <person name="Mittelman R."/>
            <person name="Mlenga V."/>
            <person name="Montmayeur A."/>
            <person name="Mulrain L."/>
            <person name="Navidi A."/>
            <person name="Naylor J."/>
            <person name="Negash T."/>
            <person name="Nguyen T."/>
            <person name="Nguyen N."/>
            <person name="Nicol R."/>
            <person name="Norbu C."/>
            <person name="Norbu N."/>
            <person name="Novod N."/>
            <person name="O'Neill B."/>
            <person name="Osman S."/>
            <person name="Markiewicz E."/>
            <person name="Oyono O.L."/>
            <person name="Patti C."/>
            <person name="Phunkhang P."/>
            <person name="Pierre F."/>
            <person name="Priest M."/>
            <person name="Raghuraman S."/>
            <person name="Rege F."/>
            <person name="Reyes R."/>
            <person name="Rise C."/>
            <person name="Rogov P."/>
            <person name="Ross K."/>
            <person name="Ryan E."/>
            <person name="Settipalli S."/>
            <person name="Shea T."/>
            <person name="Sherpa N."/>
            <person name="Shi L."/>
            <person name="Shih D."/>
            <person name="Sparrow T."/>
            <person name="Spaulding J."/>
            <person name="Stalker J."/>
            <person name="Stange-Thomann N."/>
            <person name="Stavropoulos S."/>
            <person name="Stone C."/>
            <person name="Strader C."/>
            <person name="Tesfaye S."/>
            <person name="Thomson T."/>
            <person name="Thoulutsang Y."/>
            <person name="Thoulutsang D."/>
            <person name="Topham K."/>
            <person name="Topping I."/>
            <person name="Tsamla T."/>
            <person name="Vassiliev H."/>
            <person name="Vo A."/>
            <person name="Wangchuk T."/>
            <person name="Wangdi T."/>
            <person name="Weiand M."/>
            <person name="Wilkinson J."/>
            <person name="Wilson A."/>
            <person name="Yadav S."/>
            <person name="Young G."/>
            <person name="Yu Q."/>
            <person name="Zembek L."/>
            <person name="Zhong D."/>
            <person name="Zimmer A."/>
            <person name="Zwirko Z."/>
            <person name="Jaffe D.B."/>
            <person name="Alvarez P."/>
            <person name="Brockman W."/>
            <person name="Butler J."/>
            <person name="Chin C."/>
            <person name="Gnerre S."/>
            <person name="Grabherr M."/>
            <person name="Kleber M."/>
            <person name="Mauceli E."/>
            <person name="MacCallum I."/>
        </authorList>
    </citation>
    <scope>NUCLEOTIDE SEQUENCE [LARGE SCALE GENOMIC DNA]</scope>
    <source>
        <strain evidence="12">MSH-3 / Tucson 14011-0111.49</strain>
    </source>
</reference>
<dbReference type="PROSITE" id="PS00135">
    <property type="entry name" value="TRYPSIN_SER"/>
    <property type="match status" value="1"/>
</dbReference>
<comment type="catalytic activity">
    <reaction evidence="8">
        <text>Preferential cleavage: Arg-|-Xaa, Lys-|-Xaa.</text>
        <dbReference type="EC" id="3.4.21.4"/>
    </reaction>
</comment>
<dbReference type="InterPro" id="IPR050430">
    <property type="entry name" value="Peptidase_S1"/>
</dbReference>
<sequence>MHKFFPQHETRCCARRPCPYDGSPLPDWLQCVDLQIIHNSECASYYGTGSVGDNIICVRVVDGKGTCGGDSGGPLVTHHLDWIRDHTGIAY</sequence>
<feature type="domain" description="Peptidase S1" evidence="10">
    <location>
        <begin position="12"/>
        <end position="79"/>
    </location>
</feature>
<dbReference type="GO" id="GO:0006508">
    <property type="term" value="P:proteolysis"/>
    <property type="evidence" value="ECO:0007669"/>
    <property type="project" value="UniProtKB-KW"/>
</dbReference>
<dbReference type="eggNOG" id="KOG3627">
    <property type="taxonomic scope" value="Eukaryota"/>
</dbReference>
<dbReference type="Proteomes" id="UP000008744">
    <property type="component" value="Unassembled WGS sequence"/>
</dbReference>
<dbReference type="GO" id="GO:0005576">
    <property type="term" value="C:extracellular region"/>
    <property type="evidence" value="ECO:0007669"/>
    <property type="project" value="UniProtKB-SubCell"/>
</dbReference>